<comment type="caution">
    <text evidence="1">The sequence shown here is derived from an EMBL/GenBank/DDBJ whole genome shotgun (WGS) entry which is preliminary data.</text>
</comment>
<protein>
    <submittedName>
        <fullName evidence="1">Uncharacterized protein</fullName>
    </submittedName>
</protein>
<gene>
    <name evidence="1" type="ORF">GCM10011579_055200</name>
</gene>
<sequence length="46" mass="4699">MFLIKDPRLADEVAELGSALAAEGGGELGDVDVRCADLSLSPVGIQ</sequence>
<dbReference type="AlphaFoldDB" id="A0A918D791"/>
<organism evidence="1 2">
    <name type="scientific">Streptomyces albiflavescens</name>
    <dbReference type="NCBI Taxonomy" id="1623582"/>
    <lineage>
        <taxon>Bacteria</taxon>
        <taxon>Bacillati</taxon>
        <taxon>Actinomycetota</taxon>
        <taxon>Actinomycetes</taxon>
        <taxon>Kitasatosporales</taxon>
        <taxon>Streptomycetaceae</taxon>
        <taxon>Streptomyces</taxon>
    </lineage>
</organism>
<accession>A0A918D791</accession>
<dbReference type="Proteomes" id="UP000600365">
    <property type="component" value="Unassembled WGS sequence"/>
</dbReference>
<reference evidence="1 2" key="1">
    <citation type="journal article" date="2014" name="Int. J. Syst. Evol. Microbiol.">
        <title>Complete genome sequence of Corynebacterium casei LMG S-19264T (=DSM 44701T), isolated from a smear-ripened cheese.</title>
        <authorList>
            <consortium name="US DOE Joint Genome Institute (JGI-PGF)"/>
            <person name="Walter F."/>
            <person name="Albersmeier A."/>
            <person name="Kalinowski J."/>
            <person name="Ruckert C."/>
        </authorList>
    </citation>
    <scope>NUCLEOTIDE SEQUENCE [LARGE SCALE GENOMIC DNA]</scope>
    <source>
        <strain evidence="1 2">CGMCC 4.7111</strain>
    </source>
</reference>
<keyword evidence="2" id="KW-1185">Reference proteome</keyword>
<proteinExistence type="predicted"/>
<evidence type="ECO:0000313" key="1">
    <source>
        <dbReference type="EMBL" id="GGN75289.1"/>
    </source>
</evidence>
<dbReference type="EMBL" id="BMMM01000010">
    <property type="protein sequence ID" value="GGN75289.1"/>
    <property type="molecule type" value="Genomic_DNA"/>
</dbReference>
<evidence type="ECO:0000313" key="2">
    <source>
        <dbReference type="Proteomes" id="UP000600365"/>
    </source>
</evidence>
<name>A0A918D791_9ACTN</name>